<evidence type="ECO:0000313" key="2">
    <source>
        <dbReference type="Proteomes" id="UP000323917"/>
    </source>
</evidence>
<dbReference type="EMBL" id="CP042913">
    <property type="protein sequence ID" value="QEG37842.1"/>
    <property type="molecule type" value="Genomic_DNA"/>
</dbReference>
<name>A0A5B9QJE7_9BACT</name>
<sequence length="52" mass="5823">MNSSDGLVKYPGRAYIRYLINPRSLAEGVAQFLQESLEEVASFELRGASQEM</sequence>
<proteinExistence type="predicted"/>
<evidence type="ECO:0000313" key="1">
    <source>
        <dbReference type="EMBL" id="QEG37842.1"/>
    </source>
</evidence>
<dbReference type="KEGG" id="bgok:Pr1d_51900"/>
<gene>
    <name evidence="1" type="ORF">Pr1d_51900</name>
</gene>
<accession>A0A5B9QJE7</accession>
<dbReference type="Proteomes" id="UP000323917">
    <property type="component" value="Chromosome"/>
</dbReference>
<reference evidence="1 2" key="1">
    <citation type="submission" date="2019-08" db="EMBL/GenBank/DDBJ databases">
        <title>Deep-cultivation of Planctomycetes and their phenomic and genomic characterization uncovers novel biology.</title>
        <authorList>
            <person name="Wiegand S."/>
            <person name="Jogler M."/>
            <person name="Boedeker C."/>
            <person name="Pinto D."/>
            <person name="Vollmers J."/>
            <person name="Rivas-Marin E."/>
            <person name="Kohn T."/>
            <person name="Peeters S.H."/>
            <person name="Heuer A."/>
            <person name="Rast P."/>
            <person name="Oberbeckmann S."/>
            <person name="Bunk B."/>
            <person name="Jeske O."/>
            <person name="Meyerdierks A."/>
            <person name="Storesund J.E."/>
            <person name="Kallscheuer N."/>
            <person name="Luecker S."/>
            <person name="Lage O.M."/>
            <person name="Pohl T."/>
            <person name="Merkel B.J."/>
            <person name="Hornburger P."/>
            <person name="Mueller R.-W."/>
            <person name="Bruemmer F."/>
            <person name="Labrenz M."/>
            <person name="Spormann A.M."/>
            <person name="Op den Camp H."/>
            <person name="Overmann J."/>
            <person name="Amann R."/>
            <person name="Jetten M.S.M."/>
            <person name="Mascher T."/>
            <person name="Medema M.H."/>
            <person name="Devos D.P."/>
            <person name="Kaster A.-K."/>
            <person name="Ovreas L."/>
            <person name="Rohde M."/>
            <person name="Galperin M.Y."/>
            <person name="Jogler C."/>
        </authorList>
    </citation>
    <scope>NUCLEOTIDE SEQUENCE [LARGE SCALE GENOMIC DNA]</scope>
    <source>
        <strain evidence="1 2">Pr1d</strain>
    </source>
</reference>
<protein>
    <submittedName>
        <fullName evidence="1">Uncharacterized protein</fullName>
    </submittedName>
</protein>
<organism evidence="1 2">
    <name type="scientific">Bythopirellula goksoeyrii</name>
    <dbReference type="NCBI Taxonomy" id="1400387"/>
    <lineage>
        <taxon>Bacteria</taxon>
        <taxon>Pseudomonadati</taxon>
        <taxon>Planctomycetota</taxon>
        <taxon>Planctomycetia</taxon>
        <taxon>Pirellulales</taxon>
        <taxon>Lacipirellulaceae</taxon>
        <taxon>Bythopirellula</taxon>
    </lineage>
</organism>
<dbReference type="AlphaFoldDB" id="A0A5B9QJE7"/>
<keyword evidence="2" id="KW-1185">Reference proteome</keyword>